<sequence>MNPHKRGMPHEYLLCEDNVECILNVIRKEGLTENSIRFPDTFTLTLRVRVPPTAGFLMYYWHGPTIIIDECIGKSDGRPSPDWLETVQTERRFWQGRMLMLEMLLYFVGNIPHNSKASSRVTSWCGAMSLPVSDGYRLRASDVGLVC</sequence>
<proteinExistence type="predicted"/>
<dbReference type="EMBL" id="MU155340">
    <property type="protein sequence ID" value="KAF9475261.1"/>
    <property type="molecule type" value="Genomic_DNA"/>
</dbReference>
<keyword evidence="2" id="KW-1185">Reference proteome</keyword>
<evidence type="ECO:0000313" key="1">
    <source>
        <dbReference type="EMBL" id="KAF9475261.1"/>
    </source>
</evidence>
<name>A0A9P5YWN7_9AGAR</name>
<evidence type="ECO:0000313" key="2">
    <source>
        <dbReference type="Proteomes" id="UP000807469"/>
    </source>
</evidence>
<dbReference type="Proteomes" id="UP000807469">
    <property type="component" value="Unassembled WGS sequence"/>
</dbReference>
<gene>
    <name evidence="1" type="ORF">BDN70DRAFT_936028</name>
</gene>
<comment type="caution">
    <text evidence="1">The sequence shown here is derived from an EMBL/GenBank/DDBJ whole genome shotgun (WGS) entry which is preliminary data.</text>
</comment>
<dbReference type="AlphaFoldDB" id="A0A9P5YWN7"/>
<dbReference type="OrthoDB" id="2961085at2759"/>
<organism evidence="1 2">
    <name type="scientific">Pholiota conissans</name>
    <dbReference type="NCBI Taxonomy" id="109636"/>
    <lineage>
        <taxon>Eukaryota</taxon>
        <taxon>Fungi</taxon>
        <taxon>Dikarya</taxon>
        <taxon>Basidiomycota</taxon>
        <taxon>Agaricomycotina</taxon>
        <taxon>Agaricomycetes</taxon>
        <taxon>Agaricomycetidae</taxon>
        <taxon>Agaricales</taxon>
        <taxon>Agaricineae</taxon>
        <taxon>Strophariaceae</taxon>
        <taxon>Pholiota</taxon>
    </lineage>
</organism>
<protein>
    <submittedName>
        <fullName evidence="1">Uncharacterized protein</fullName>
    </submittedName>
</protein>
<accession>A0A9P5YWN7</accession>
<reference evidence="1" key="1">
    <citation type="submission" date="2020-11" db="EMBL/GenBank/DDBJ databases">
        <authorList>
            <consortium name="DOE Joint Genome Institute"/>
            <person name="Ahrendt S."/>
            <person name="Riley R."/>
            <person name="Andreopoulos W."/>
            <person name="Labutti K."/>
            <person name="Pangilinan J."/>
            <person name="Ruiz-Duenas F.J."/>
            <person name="Barrasa J.M."/>
            <person name="Sanchez-Garcia M."/>
            <person name="Camarero S."/>
            <person name="Miyauchi S."/>
            <person name="Serrano A."/>
            <person name="Linde D."/>
            <person name="Babiker R."/>
            <person name="Drula E."/>
            <person name="Ayuso-Fernandez I."/>
            <person name="Pacheco R."/>
            <person name="Padilla G."/>
            <person name="Ferreira P."/>
            <person name="Barriuso J."/>
            <person name="Kellner H."/>
            <person name="Castanera R."/>
            <person name="Alfaro M."/>
            <person name="Ramirez L."/>
            <person name="Pisabarro A.G."/>
            <person name="Kuo A."/>
            <person name="Tritt A."/>
            <person name="Lipzen A."/>
            <person name="He G."/>
            <person name="Yan M."/>
            <person name="Ng V."/>
            <person name="Cullen D."/>
            <person name="Martin F."/>
            <person name="Rosso M.-N."/>
            <person name="Henrissat B."/>
            <person name="Hibbett D."/>
            <person name="Martinez A.T."/>
            <person name="Grigoriev I.V."/>
        </authorList>
    </citation>
    <scope>NUCLEOTIDE SEQUENCE</scope>
    <source>
        <strain evidence="1">CIRM-BRFM 674</strain>
    </source>
</reference>